<name>A0A8H9LMV7_KITAU</name>
<reference evidence="1" key="2">
    <citation type="submission" date="2020-09" db="EMBL/GenBank/DDBJ databases">
        <authorList>
            <person name="Sun Q."/>
            <person name="Ohkuma M."/>
        </authorList>
    </citation>
    <scope>NUCLEOTIDE SEQUENCE</scope>
    <source>
        <strain evidence="1">JCM 4434</strain>
    </source>
</reference>
<comment type="caution">
    <text evidence="1">The sequence shown here is derived from an EMBL/GenBank/DDBJ whole genome shotgun (WGS) entry which is preliminary data.</text>
</comment>
<gene>
    <name evidence="1" type="ORF">GCM10010502_01420</name>
</gene>
<evidence type="ECO:0000313" key="2">
    <source>
        <dbReference type="Proteomes" id="UP000610124"/>
    </source>
</evidence>
<proteinExistence type="predicted"/>
<sequence>MRLRAVTRGTRPGKRACPEEDALSADLTPVIAAGTRWLLTAFPPAPGAFSRALAEAQAGQAVTLAAVLRYPTDLDAQLLHLLGPGGSARLDWLTGAEHDRPAEDTAWRTWVDETVVSWAACLLADPALVPLAQAAAAAAGAGATGAVTRLLRPGDHEHQAAPLLRHPDLLEPIAALHREMLLHRLQEENLPLR</sequence>
<dbReference type="AlphaFoldDB" id="A0A8H9LMV7"/>
<reference evidence="1" key="1">
    <citation type="journal article" date="2014" name="Int. J. Syst. Evol. Microbiol.">
        <title>Complete genome sequence of Corynebacterium casei LMG S-19264T (=DSM 44701T), isolated from a smear-ripened cheese.</title>
        <authorList>
            <consortium name="US DOE Joint Genome Institute (JGI-PGF)"/>
            <person name="Walter F."/>
            <person name="Albersmeier A."/>
            <person name="Kalinowski J."/>
            <person name="Ruckert C."/>
        </authorList>
    </citation>
    <scope>NUCLEOTIDE SEQUENCE</scope>
    <source>
        <strain evidence="1">JCM 4434</strain>
    </source>
</reference>
<organism evidence="1 2">
    <name type="scientific">Kitasatospora aureofaciens</name>
    <name type="common">Streptomyces aureofaciens</name>
    <dbReference type="NCBI Taxonomy" id="1894"/>
    <lineage>
        <taxon>Bacteria</taxon>
        <taxon>Bacillati</taxon>
        <taxon>Actinomycetota</taxon>
        <taxon>Actinomycetes</taxon>
        <taxon>Kitasatosporales</taxon>
        <taxon>Streptomycetaceae</taxon>
        <taxon>Kitasatospora</taxon>
    </lineage>
</organism>
<protein>
    <submittedName>
        <fullName evidence="1">Uncharacterized protein</fullName>
    </submittedName>
</protein>
<evidence type="ECO:0000313" key="1">
    <source>
        <dbReference type="EMBL" id="GGU54988.1"/>
    </source>
</evidence>
<accession>A0A8H9LMV7</accession>
<dbReference type="EMBL" id="BMUB01000001">
    <property type="protein sequence ID" value="GGU54988.1"/>
    <property type="molecule type" value="Genomic_DNA"/>
</dbReference>
<dbReference type="Proteomes" id="UP000610124">
    <property type="component" value="Unassembled WGS sequence"/>
</dbReference>